<evidence type="ECO:0000313" key="7">
    <source>
        <dbReference type="EMBL" id="ACI02858.1"/>
    </source>
</evidence>
<keyword evidence="2 5" id="KW-0812">Transmembrane</keyword>
<feature type="domain" description="Bacterial virulence protein VirB8" evidence="6">
    <location>
        <begin position="62"/>
        <end position="277"/>
    </location>
</feature>
<comment type="subcellular location">
    <subcellularLocation>
        <location evidence="1">Membrane</location>
        <topology evidence="1">Single-pass membrane protein</topology>
    </subcellularLocation>
</comment>
<keyword evidence="3 5" id="KW-1133">Transmembrane helix</keyword>
<reference evidence="7" key="1">
    <citation type="journal article" date="2009" name="Environ. Microbiol.">
        <title>Spreading antibiotic resistance through spread manure: characteristics of a novel plasmid type with low %G+C content.</title>
        <authorList>
            <person name="Heuer H."/>
            <person name="Kopmann C."/>
            <person name="Binh C.T."/>
            <person name="Top E.M."/>
            <person name="Smalla K."/>
        </authorList>
    </citation>
    <scope>NUCLEOTIDE SEQUENCE</scope>
    <source>
        <plasmid evidence="7">pHHV216</plasmid>
    </source>
</reference>
<keyword evidence="4 5" id="KW-0472">Membrane</keyword>
<proteinExistence type="predicted"/>
<protein>
    <submittedName>
        <fullName evidence="7">TraJ</fullName>
    </submittedName>
</protein>
<dbReference type="InterPro" id="IPR007430">
    <property type="entry name" value="VirB8"/>
</dbReference>
<dbReference type="AlphaFoldDB" id="B5TTD9"/>
<keyword evidence="7" id="KW-0614">Plasmid</keyword>
<dbReference type="Gene3D" id="3.10.450.230">
    <property type="entry name" value="VirB8 protein"/>
    <property type="match status" value="1"/>
</dbReference>
<evidence type="ECO:0000256" key="3">
    <source>
        <dbReference type="ARBA" id="ARBA00022989"/>
    </source>
</evidence>
<evidence type="ECO:0000256" key="5">
    <source>
        <dbReference type="SAM" id="Phobius"/>
    </source>
</evidence>
<geneLocation type="plasmid" evidence="7">
    <name>pHHV216</name>
</geneLocation>
<dbReference type="CDD" id="cd16424">
    <property type="entry name" value="VirB8"/>
    <property type="match status" value="1"/>
</dbReference>
<accession>B5TTD9</accession>
<dbReference type="SUPFAM" id="SSF54427">
    <property type="entry name" value="NTF2-like"/>
    <property type="match status" value="1"/>
</dbReference>
<evidence type="ECO:0000259" key="6">
    <source>
        <dbReference type="Pfam" id="PF04335"/>
    </source>
</evidence>
<sequence length="315" mass="35409">MGIFFAIFQKTLNLQNQNILFWFTIFIFFGILREITLIGSIGSIMNKLKKVSAAEEAKSYEKAMDWEADLIAMRAKSERKAWTIAKVAVGVAVLEAIGLVTLAPMRQTVPVVFTVDKAQGNVEYVGVVDDQQVKGKQELIDKNNITRYVTARESYFYPLLQPDYDLVMTMSSNQVGNDFASLYEGDSARDKKYGKKYELKVDVISVQTNQDETGFTASVRFTKTLHSVEANRDEQPQYYIASIRYEYAPNNLNKLVEKDLIKNPFGFKVVGYRVDPELSPNRPVAQAAVVEPSQQVYVPIQQGGAAVQPQAQQGM</sequence>
<evidence type="ECO:0000256" key="4">
    <source>
        <dbReference type="ARBA" id="ARBA00023136"/>
    </source>
</evidence>
<feature type="transmembrane region" description="Helical" evidence="5">
    <location>
        <begin position="20"/>
        <end position="41"/>
    </location>
</feature>
<gene>
    <name evidence="7" type="primary">traJ</name>
    <name evidence="7" type="ORF">V216_55</name>
</gene>
<evidence type="ECO:0000256" key="1">
    <source>
        <dbReference type="ARBA" id="ARBA00004167"/>
    </source>
</evidence>
<dbReference type="EMBL" id="FJ012880">
    <property type="protein sequence ID" value="ACI02858.1"/>
    <property type="molecule type" value="Genomic_DNA"/>
</dbReference>
<dbReference type="InterPro" id="IPR032710">
    <property type="entry name" value="NTF2-like_dom_sf"/>
</dbReference>
<name>B5TTD9_9BACT</name>
<dbReference type="Pfam" id="PF04335">
    <property type="entry name" value="VirB8"/>
    <property type="match status" value="1"/>
</dbReference>
<feature type="transmembrane region" description="Helical" evidence="5">
    <location>
        <begin position="83"/>
        <end position="105"/>
    </location>
</feature>
<organism evidence="7">
    <name type="scientific">uncultured bacterium HHV216</name>
    <dbReference type="NCBI Taxonomy" id="558687"/>
    <lineage>
        <taxon>Bacteria</taxon>
        <taxon>environmental samples</taxon>
    </lineage>
</organism>
<dbReference type="GO" id="GO:0016020">
    <property type="term" value="C:membrane"/>
    <property type="evidence" value="ECO:0007669"/>
    <property type="project" value="UniProtKB-SubCell"/>
</dbReference>
<evidence type="ECO:0000256" key="2">
    <source>
        <dbReference type="ARBA" id="ARBA00022692"/>
    </source>
</evidence>